<evidence type="ECO:0000313" key="2">
    <source>
        <dbReference type="Proteomes" id="UP000184241"/>
    </source>
</evidence>
<gene>
    <name evidence="1" type="ORF">SAMN02745941_03219</name>
</gene>
<dbReference type="InterPro" id="IPR015017">
    <property type="entry name" value="DUF1904"/>
</dbReference>
<dbReference type="InterPro" id="IPR014347">
    <property type="entry name" value="Tautomerase/MIF_sf"/>
</dbReference>
<evidence type="ECO:0008006" key="3">
    <source>
        <dbReference type="Google" id="ProtNLM"/>
    </source>
</evidence>
<organism evidence="1 2">
    <name type="scientific">Clostridium intestinale DSM 6191</name>
    <dbReference type="NCBI Taxonomy" id="1121320"/>
    <lineage>
        <taxon>Bacteria</taxon>
        <taxon>Bacillati</taxon>
        <taxon>Bacillota</taxon>
        <taxon>Clostridia</taxon>
        <taxon>Eubacteriales</taxon>
        <taxon>Clostridiaceae</taxon>
        <taxon>Clostridium</taxon>
    </lineage>
</organism>
<sequence length="108" mass="12391">MPLLKFKAIEGRKLITVSKNLIDELEDLIQCPRSYFSLEVVESKFIKDGAYVEGSPIVEVGWFDRGQDVQDKAAKIITKNINSIGYKEVDVIFTALEEKKYYENGEHF</sequence>
<reference evidence="1 2" key="1">
    <citation type="submission" date="2016-11" db="EMBL/GenBank/DDBJ databases">
        <authorList>
            <person name="Jaros S."/>
            <person name="Januszkiewicz K."/>
            <person name="Wedrychowicz H."/>
        </authorList>
    </citation>
    <scope>NUCLEOTIDE SEQUENCE [LARGE SCALE GENOMIC DNA]</scope>
    <source>
        <strain evidence="1 2">DSM 6191</strain>
    </source>
</reference>
<evidence type="ECO:0000313" key="1">
    <source>
        <dbReference type="EMBL" id="SHI26237.1"/>
    </source>
</evidence>
<protein>
    <recommendedName>
        <fullName evidence="3">DUF1904 domain-containing protein</fullName>
    </recommendedName>
</protein>
<accession>A0A1M5ZPN1</accession>
<dbReference type="Pfam" id="PF08921">
    <property type="entry name" value="DUF1904"/>
    <property type="match status" value="1"/>
</dbReference>
<dbReference type="Proteomes" id="UP000184241">
    <property type="component" value="Unassembled WGS sequence"/>
</dbReference>
<name>A0A1M5ZPN1_9CLOT</name>
<proteinExistence type="predicted"/>
<dbReference type="EMBL" id="FQXU01000010">
    <property type="protein sequence ID" value="SHI26237.1"/>
    <property type="molecule type" value="Genomic_DNA"/>
</dbReference>
<dbReference type="AlphaFoldDB" id="A0A1M5ZPN1"/>
<dbReference type="RefSeq" id="WP_073021101.1">
    <property type="nucleotide sequence ID" value="NZ_FQXU01000010.1"/>
</dbReference>
<dbReference type="Gene3D" id="3.30.429.10">
    <property type="entry name" value="Macrophage Migration Inhibitory Factor"/>
    <property type="match status" value="1"/>
</dbReference>
<dbReference type="SUPFAM" id="SSF55331">
    <property type="entry name" value="Tautomerase/MIF"/>
    <property type="match status" value="1"/>
</dbReference>